<comment type="caution">
    <text evidence="2">The sequence shown here is derived from an EMBL/GenBank/DDBJ whole genome shotgun (WGS) entry which is preliminary data.</text>
</comment>
<evidence type="ECO:0000313" key="4">
    <source>
        <dbReference type="Proteomes" id="UP000327157"/>
    </source>
</evidence>
<name>A0A5N5I863_9ROSA</name>
<reference evidence="2 4" key="1">
    <citation type="submission" date="2019-09" db="EMBL/GenBank/DDBJ databases">
        <authorList>
            <person name="Ou C."/>
        </authorList>
    </citation>
    <scope>NUCLEOTIDE SEQUENCE [LARGE SCALE GENOMIC DNA]</scope>
    <source>
        <strain evidence="2">S2</strain>
        <tissue evidence="2">Leaf</tissue>
    </source>
</reference>
<accession>A0A5N5I863</accession>
<protein>
    <submittedName>
        <fullName evidence="2">Uncharacterized protein</fullName>
    </submittedName>
</protein>
<feature type="signal peptide" evidence="1">
    <location>
        <begin position="1"/>
        <end position="25"/>
    </location>
</feature>
<dbReference type="AlphaFoldDB" id="A0A5N5I863"/>
<evidence type="ECO:0000256" key="1">
    <source>
        <dbReference type="SAM" id="SignalP"/>
    </source>
</evidence>
<keyword evidence="4" id="KW-1185">Reference proteome</keyword>
<keyword evidence="1" id="KW-0732">Signal</keyword>
<dbReference type="Proteomes" id="UP000327157">
    <property type="component" value="Unassembled WGS sequence"/>
</dbReference>
<sequence>MACNYCKWLFVVAMFFTLSISSALAGGAAPRKLLAPTFPTNLPNVGFPALPLTPLLPPPTTSLPNFPPLRTFPIYPPPNIIHKINTHKQTT</sequence>
<dbReference type="EMBL" id="SMOL01000033">
    <property type="protein sequence ID" value="KAB2634731.1"/>
    <property type="molecule type" value="Genomic_DNA"/>
</dbReference>
<evidence type="ECO:0000313" key="3">
    <source>
        <dbReference type="EMBL" id="KAB2634874.1"/>
    </source>
</evidence>
<reference evidence="2 4" key="2">
    <citation type="submission" date="2019-11" db="EMBL/GenBank/DDBJ databases">
        <title>A de novo genome assembly of a pear dwarfing rootstock.</title>
        <authorList>
            <person name="Wang F."/>
            <person name="Wang J."/>
            <person name="Li S."/>
            <person name="Zhang Y."/>
            <person name="Fang M."/>
            <person name="Ma L."/>
            <person name="Zhao Y."/>
            <person name="Jiang S."/>
        </authorList>
    </citation>
    <scope>NUCLEOTIDE SEQUENCE [LARGE SCALE GENOMIC DNA]</scope>
    <source>
        <strain evidence="2">S2</strain>
        <tissue evidence="2">Leaf</tissue>
    </source>
</reference>
<gene>
    <name evidence="3" type="ORF">D8674_038072</name>
    <name evidence="2" type="ORF">D8674_038179</name>
</gene>
<proteinExistence type="predicted"/>
<organism evidence="2 4">
    <name type="scientific">Pyrus ussuriensis x Pyrus communis</name>
    <dbReference type="NCBI Taxonomy" id="2448454"/>
    <lineage>
        <taxon>Eukaryota</taxon>
        <taxon>Viridiplantae</taxon>
        <taxon>Streptophyta</taxon>
        <taxon>Embryophyta</taxon>
        <taxon>Tracheophyta</taxon>
        <taxon>Spermatophyta</taxon>
        <taxon>Magnoliopsida</taxon>
        <taxon>eudicotyledons</taxon>
        <taxon>Gunneridae</taxon>
        <taxon>Pentapetalae</taxon>
        <taxon>rosids</taxon>
        <taxon>fabids</taxon>
        <taxon>Rosales</taxon>
        <taxon>Rosaceae</taxon>
        <taxon>Amygdaloideae</taxon>
        <taxon>Maleae</taxon>
        <taxon>Pyrus</taxon>
    </lineage>
</organism>
<evidence type="ECO:0000313" key="2">
    <source>
        <dbReference type="EMBL" id="KAB2634731.1"/>
    </source>
</evidence>
<feature type="chain" id="PRO_5036371649" evidence="1">
    <location>
        <begin position="26"/>
        <end position="91"/>
    </location>
</feature>
<dbReference type="EMBL" id="SMOL01000021">
    <property type="protein sequence ID" value="KAB2634874.1"/>
    <property type="molecule type" value="Genomic_DNA"/>
</dbReference>